<dbReference type="Pfam" id="PF00005">
    <property type="entry name" value="ABC_tran"/>
    <property type="match status" value="1"/>
</dbReference>
<accession>A0A1V2UBR4</accession>
<dbReference type="EMBL" id="MSTR01000019">
    <property type="protein sequence ID" value="ONN40722.1"/>
    <property type="molecule type" value="Genomic_DNA"/>
</dbReference>
<proteinExistence type="predicted"/>
<dbReference type="EMBL" id="PYGR01000044">
    <property type="protein sequence ID" value="PTO34824.1"/>
    <property type="molecule type" value="Genomic_DNA"/>
</dbReference>
<evidence type="ECO:0000313" key="14">
    <source>
        <dbReference type="Proteomes" id="UP000509460"/>
    </source>
</evidence>
<evidence type="ECO:0000313" key="13">
    <source>
        <dbReference type="Proteomes" id="UP000244022"/>
    </source>
</evidence>
<dbReference type="RefSeq" id="WP_010734527.1">
    <property type="nucleotide sequence ID" value="NZ_AP019810.1"/>
</dbReference>
<evidence type="ECO:0000256" key="1">
    <source>
        <dbReference type="ARBA" id="ARBA00022448"/>
    </source>
</evidence>
<keyword evidence="4 10" id="KW-0067">ATP-binding</keyword>
<keyword evidence="6" id="KW-0029">Amino-acid transport</keyword>
<dbReference type="Gene3D" id="3.40.50.300">
    <property type="entry name" value="P-loop containing nucleotide triphosphate hydrolases"/>
    <property type="match status" value="1"/>
</dbReference>
<protein>
    <submittedName>
        <fullName evidence="9">ABC superfamily ATP binding cassette transporter, ABC protein</fullName>
    </submittedName>
    <submittedName>
        <fullName evidence="10">Metal ABC transporter ATP-binding protein</fullName>
    </submittedName>
</protein>
<dbReference type="PANTHER" id="PTHR43166:SF30">
    <property type="entry name" value="METHIONINE IMPORT ATP-BINDING PROTEIN METN"/>
    <property type="match status" value="1"/>
</dbReference>
<sequence>MIELVNVSKQYEKTKSLHKISFTVKQGEVIGIVGKSGSGKSTLLRLLNLMETPTEGTIKLNGVDVQSLSKKERRQQQQKIGMIFQHHNLLENLRVYENVALPLKLQRKKEPKKINDLLDFVGMSHKAESYPVKLSGGERQRVSIARALSRDPHLLLCDEATSSLDEENTESVVRLLHKTHAEFQPTIFFVSHELETVKRLCKRILVMENGHLIGELMNDPKQYEEEELTYFEKIKRSLTDELAHSID</sequence>
<evidence type="ECO:0000256" key="4">
    <source>
        <dbReference type="ARBA" id="ARBA00022840"/>
    </source>
</evidence>
<dbReference type="PROSITE" id="PS00211">
    <property type="entry name" value="ABC_TRANSPORTER_1"/>
    <property type="match status" value="1"/>
</dbReference>
<keyword evidence="3" id="KW-0547">Nucleotide-binding</keyword>
<dbReference type="STRING" id="53346.A5802_002359"/>
<dbReference type="SMART" id="SM00382">
    <property type="entry name" value="AAA"/>
    <property type="match status" value="1"/>
</dbReference>
<keyword evidence="2" id="KW-1003">Cell membrane</keyword>
<keyword evidence="7" id="KW-0472">Membrane</keyword>
<evidence type="ECO:0000256" key="2">
    <source>
        <dbReference type="ARBA" id="ARBA00022475"/>
    </source>
</evidence>
<evidence type="ECO:0000313" key="11">
    <source>
        <dbReference type="EMBL" id="PTO34824.1"/>
    </source>
</evidence>
<name>A0A1V2UBR4_ENTMU</name>
<reference evidence="10 12" key="1">
    <citation type="submission" date="2016-12" db="EMBL/GenBank/DDBJ databases">
        <authorList>
            <person name="Song W.-J."/>
            <person name="Kurnit D.M."/>
        </authorList>
    </citation>
    <scope>NUCLEOTIDE SEQUENCE [LARGE SCALE GENOMIC DNA]</scope>
    <source>
        <strain evidence="10 12">CGB1038-1_S1</strain>
    </source>
</reference>
<dbReference type="OrthoDB" id="9802264at2"/>
<evidence type="ECO:0000313" key="9">
    <source>
        <dbReference type="EMBL" id="BBM14777.1"/>
    </source>
</evidence>
<keyword evidence="1" id="KW-0813">Transport</keyword>
<dbReference type="InterPro" id="IPR003593">
    <property type="entry name" value="AAA+_ATPase"/>
</dbReference>
<dbReference type="Proteomes" id="UP000509460">
    <property type="component" value="Chromosome"/>
</dbReference>
<evidence type="ECO:0000256" key="6">
    <source>
        <dbReference type="ARBA" id="ARBA00022970"/>
    </source>
</evidence>
<dbReference type="Proteomes" id="UP000244022">
    <property type="component" value="Unassembled WGS sequence"/>
</dbReference>
<dbReference type="PANTHER" id="PTHR43166">
    <property type="entry name" value="AMINO ACID IMPORT ATP-BINDING PROTEIN"/>
    <property type="match status" value="1"/>
</dbReference>
<evidence type="ECO:0000313" key="10">
    <source>
        <dbReference type="EMBL" id="ONN40722.1"/>
    </source>
</evidence>
<evidence type="ECO:0000259" key="8">
    <source>
        <dbReference type="PROSITE" id="PS50893"/>
    </source>
</evidence>
<dbReference type="PROSITE" id="PS50893">
    <property type="entry name" value="ABC_TRANSPORTER_2"/>
    <property type="match status" value="1"/>
</dbReference>
<dbReference type="EMBL" id="AP019810">
    <property type="protein sequence ID" value="BBM14777.1"/>
    <property type="molecule type" value="Genomic_DNA"/>
</dbReference>
<dbReference type="InterPro" id="IPR050086">
    <property type="entry name" value="MetN_ABC_transporter-like"/>
</dbReference>
<dbReference type="AlphaFoldDB" id="A0A1V2UBR4"/>
<evidence type="ECO:0000256" key="7">
    <source>
        <dbReference type="ARBA" id="ARBA00023136"/>
    </source>
</evidence>
<dbReference type="Proteomes" id="UP000189299">
    <property type="component" value="Unassembled WGS sequence"/>
</dbReference>
<reference evidence="9 14" key="3">
    <citation type="submission" date="2019-07" db="EMBL/GenBank/DDBJ databases">
        <title>antibiotic susceptibility of plant-derived lactic acid bacteria.</title>
        <authorList>
            <person name="Sugiyama M."/>
            <person name="Noda M."/>
        </authorList>
    </citation>
    <scope>NUCLEOTIDE SEQUENCE [LARGE SCALE GENOMIC DNA]</scope>
    <source>
        <strain evidence="9 14">15-1A</strain>
    </source>
</reference>
<organism evidence="10 12">
    <name type="scientific">Enterococcus mundtii</name>
    <dbReference type="NCBI Taxonomy" id="53346"/>
    <lineage>
        <taxon>Bacteria</taxon>
        <taxon>Bacillati</taxon>
        <taxon>Bacillota</taxon>
        <taxon>Bacilli</taxon>
        <taxon>Lactobacillales</taxon>
        <taxon>Enterococcaceae</taxon>
        <taxon>Enterococcus</taxon>
    </lineage>
</organism>
<evidence type="ECO:0000313" key="12">
    <source>
        <dbReference type="Proteomes" id="UP000189299"/>
    </source>
</evidence>
<dbReference type="InterPro" id="IPR027417">
    <property type="entry name" value="P-loop_NTPase"/>
</dbReference>
<evidence type="ECO:0000256" key="5">
    <source>
        <dbReference type="ARBA" id="ARBA00022967"/>
    </source>
</evidence>
<keyword evidence="5" id="KW-1278">Translocase</keyword>
<dbReference type="InterPro" id="IPR017871">
    <property type="entry name" value="ABC_transporter-like_CS"/>
</dbReference>
<dbReference type="GO" id="GO:0016887">
    <property type="term" value="F:ATP hydrolysis activity"/>
    <property type="evidence" value="ECO:0007669"/>
    <property type="project" value="InterPro"/>
</dbReference>
<reference evidence="11 13" key="2">
    <citation type="submission" date="2018-03" db="EMBL/GenBank/DDBJ databases">
        <title>Draft genome sequences of four Enterococcus mundtii strains isolated from beef slaughterhouses in Kenya.</title>
        <authorList>
            <person name="Wambui J."/>
            <person name="Stevens M."/>
            <person name="Njage P."/>
            <person name="Stephan R."/>
            <person name="Tasara T."/>
        </authorList>
    </citation>
    <scope>NUCLEOTIDE SEQUENCE [LARGE SCALE GENOMIC DNA]</scope>
    <source>
        <strain evidence="11 13">H18-EM</strain>
    </source>
</reference>
<gene>
    <name evidence="10" type="ORF">BTN92_14705</name>
    <name evidence="11" type="ORF">C6N14_10380</name>
    <name evidence="9" type="ORF">EM151A_1585</name>
</gene>
<dbReference type="GO" id="GO:0005524">
    <property type="term" value="F:ATP binding"/>
    <property type="evidence" value="ECO:0007669"/>
    <property type="project" value="UniProtKB-KW"/>
</dbReference>
<dbReference type="SUPFAM" id="SSF52540">
    <property type="entry name" value="P-loop containing nucleoside triphosphate hydrolases"/>
    <property type="match status" value="1"/>
</dbReference>
<evidence type="ECO:0000256" key="3">
    <source>
        <dbReference type="ARBA" id="ARBA00022741"/>
    </source>
</evidence>
<feature type="domain" description="ABC transporter" evidence="8">
    <location>
        <begin position="2"/>
        <end position="234"/>
    </location>
</feature>
<dbReference type="InterPro" id="IPR003439">
    <property type="entry name" value="ABC_transporter-like_ATP-bd"/>
</dbReference>
<dbReference type="GO" id="GO:0006865">
    <property type="term" value="P:amino acid transport"/>
    <property type="evidence" value="ECO:0007669"/>
    <property type="project" value="UniProtKB-KW"/>
</dbReference>